<keyword evidence="1" id="KW-0479">Metal-binding</keyword>
<dbReference type="EMBL" id="JAAONZ010000007">
    <property type="protein sequence ID" value="NHO66156.1"/>
    <property type="molecule type" value="Genomic_DNA"/>
</dbReference>
<dbReference type="GO" id="GO:0046491">
    <property type="term" value="P:L-methylmalonyl-CoA metabolic process"/>
    <property type="evidence" value="ECO:0007669"/>
    <property type="project" value="TreeGrafter"/>
</dbReference>
<dbReference type="GO" id="GO:0046872">
    <property type="term" value="F:metal ion binding"/>
    <property type="evidence" value="ECO:0007669"/>
    <property type="project" value="UniProtKB-KW"/>
</dbReference>
<dbReference type="InterPro" id="IPR029068">
    <property type="entry name" value="Glyas_Bleomycin-R_OHBP_Dase"/>
</dbReference>
<evidence type="ECO:0000259" key="2">
    <source>
        <dbReference type="PROSITE" id="PS51819"/>
    </source>
</evidence>
<evidence type="ECO:0000313" key="4">
    <source>
        <dbReference type="Proteomes" id="UP000787472"/>
    </source>
</evidence>
<organism evidence="3 4">
    <name type="scientific">Pseudomaricurvus hydrocarbonicus</name>
    <dbReference type="NCBI Taxonomy" id="1470433"/>
    <lineage>
        <taxon>Bacteria</taxon>
        <taxon>Pseudomonadati</taxon>
        <taxon>Pseudomonadota</taxon>
        <taxon>Gammaproteobacteria</taxon>
        <taxon>Cellvibrionales</taxon>
        <taxon>Cellvibrionaceae</taxon>
        <taxon>Pseudomaricurvus</taxon>
    </lineage>
</organism>
<dbReference type="AlphaFoldDB" id="A0A9E5MHN1"/>
<dbReference type="PANTHER" id="PTHR43048">
    <property type="entry name" value="METHYLMALONYL-COA EPIMERASE"/>
    <property type="match status" value="1"/>
</dbReference>
<feature type="domain" description="VOC" evidence="2">
    <location>
        <begin position="8"/>
        <end position="143"/>
    </location>
</feature>
<sequence>MTTDVKVNLLHIGICTSDLQRSLRFYTEALGFVHEREVGEIGPPFDKLIELPGQSLTAHHVSCDGLRLELISFSDVVGSGERCPMNQLGFTHMTLTVDDIEATCDRIEQFGGRAHRETQIDSPYGPIVFCTDPDGLRIELMHPFG</sequence>
<dbReference type="SUPFAM" id="SSF54593">
    <property type="entry name" value="Glyoxalase/Bleomycin resistance protein/Dihydroxybiphenyl dioxygenase"/>
    <property type="match status" value="1"/>
</dbReference>
<comment type="caution">
    <text evidence="3">The sequence shown here is derived from an EMBL/GenBank/DDBJ whole genome shotgun (WGS) entry which is preliminary data.</text>
</comment>
<dbReference type="PROSITE" id="PS51819">
    <property type="entry name" value="VOC"/>
    <property type="match status" value="1"/>
</dbReference>
<reference evidence="3" key="1">
    <citation type="submission" date="2020-03" db="EMBL/GenBank/DDBJ databases">
        <authorList>
            <person name="Guo F."/>
        </authorList>
    </citation>
    <scope>NUCLEOTIDE SEQUENCE</scope>
    <source>
        <strain evidence="3">JCM 30134</strain>
    </source>
</reference>
<accession>A0A9E5MHN1</accession>
<gene>
    <name evidence="3" type="ORF">G8770_11420</name>
</gene>
<dbReference type="RefSeq" id="WP_167186453.1">
    <property type="nucleotide sequence ID" value="NZ_JAAONZ010000007.1"/>
</dbReference>
<evidence type="ECO:0000256" key="1">
    <source>
        <dbReference type="ARBA" id="ARBA00022723"/>
    </source>
</evidence>
<dbReference type="InterPro" id="IPR004360">
    <property type="entry name" value="Glyas_Fos-R_dOase_dom"/>
</dbReference>
<evidence type="ECO:0000313" key="3">
    <source>
        <dbReference type="EMBL" id="NHO66156.1"/>
    </source>
</evidence>
<dbReference type="Proteomes" id="UP000787472">
    <property type="component" value="Unassembled WGS sequence"/>
</dbReference>
<keyword evidence="4" id="KW-1185">Reference proteome</keyword>
<dbReference type="InterPro" id="IPR051785">
    <property type="entry name" value="MMCE/EMCE_epimerase"/>
</dbReference>
<dbReference type="Gene3D" id="3.10.180.10">
    <property type="entry name" value="2,3-Dihydroxybiphenyl 1,2-Dioxygenase, domain 1"/>
    <property type="match status" value="1"/>
</dbReference>
<protein>
    <submittedName>
        <fullName evidence="3">VOC family protein</fullName>
    </submittedName>
</protein>
<dbReference type="GO" id="GO:0004493">
    <property type="term" value="F:methylmalonyl-CoA epimerase activity"/>
    <property type="evidence" value="ECO:0007669"/>
    <property type="project" value="TreeGrafter"/>
</dbReference>
<dbReference type="CDD" id="cd06587">
    <property type="entry name" value="VOC"/>
    <property type="match status" value="1"/>
</dbReference>
<dbReference type="InterPro" id="IPR037523">
    <property type="entry name" value="VOC_core"/>
</dbReference>
<proteinExistence type="predicted"/>
<dbReference type="Pfam" id="PF00903">
    <property type="entry name" value="Glyoxalase"/>
    <property type="match status" value="1"/>
</dbReference>
<name>A0A9E5MHN1_9GAMM</name>
<dbReference type="PANTHER" id="PTHR43048:SF3">
    <property type="entry name" value="METHYLMALONYL-COA EPIMERASE, MITOCHONDRIAL"/>
    <property type="match status" value="1"/>
</dbReference>